<evidence type="ECO:0000256" key="2">
    <source>
        <dbReference type="SAM" id="MobiDB-lite"/>
    </source>
</evidence>
<evidence type="ECO:0000256" key="1">
    <source>
        <dbReference type="SAM" id="Coils"/>
    </source>
</evidence>
<name>A0A9P1IE95_9PELO</name>
<comment type="caution">
    <text evidence="3">The sequence shown here is derived from an EMBL/GenBank/DDBJ whole genome shotgun (WGS) entry which is preliminary data.</text>
</comment>
<evidence type="ECO:0000313" key="4">
    <source>
        <dbReference type="Proteomes" id="UP001152747"/>
    </source>
</evidence>
<dbReference type="Proteomes" id="UP001152747">
    <property type="component" value="Unassembled WGS sequence"/>
</dbReference>
<feature type="compositionally biased region" description="Basic and acidic residues" evidence="2">
    <location>
        <begin position="189"/>
        <end position="211"/>
    </location>
</feature>
<feature type="region of interest" description="Disordered" evidence="2">
    <location>
        <begin position="187"/>
        <end position="255"/>
    </location>
</feature>
<accession>A0A9P1IE95</accession>
<dbReference type="AlphaFoldDB" id="A0A9P1IE95"/>
<proteinExistence type="predicted"/>
<sequence length="293" mass="33248">MLIVQSELCQKDVMIAELTREVRNLRSRVRARFLNWSAWHMSTKKEIASLKNEVKSLQTLVKSSEENEERLQGNRNSPQMQLETMEKSLVEKPFPEAKDQPCGNLASSQSVLAPFSSEHEANSVSNNSNVVFERVGNGDEGATSLGFEAEEQIEKHELHRAKSKSKASEQKIECNAFNIRKIAMKKKPKEGELDKRANKIDEIQLDDKETESNENPKTSAPKLDQQNGNGSGNDANLAMDNEEKETNNGMTEELRNEWANNWKELKENEEFADIFTTNEKDVISENFETTPTV</sequence>
<protein>
    <submittedName>
        <fullName evidence="3">Uncharacterized protein</fullName>
    </submittedName>
</protein>
<organism evidence="3 4">
    <name type="scientific">Caenorhabditis angaria</name>
    <dbReference type="NCBI Taxonomy" id="860376"/>
    <lineage>
        <taxon>Eukaryota</taxon>
        <taxon>Metazoa</taxon>
        <taxon>Ecdysozoa</taxon>
        <taxon>Nematoda</taxon>
        <taxon>Chromadorea</taxon>
        <taxon>Rhabditida</taxon>
        <taxon>Rhabditina</taxon>
        <taxon>Rhabditomorpha</taxon>
        <taxon>Rhabditoidea</taxon>
        <taxon>Rhabditidae</taxon>
        <taxon>Peloderinae</taxon>
        <taxon>Caenorhabditis</taxon>
    </lineage>
</organism>
<feature type="compositionally biased region" description="Polar residues" evidence="2">
    <location>
        <begin position="213"/>
        <end position="234"/>
    </location>
</feature>
<reference evidence="3" key="1">
    <citation type="submission" date="2022-11" db="EMBL/GenBank/DDBJ databases">
        <authorList>
            <person name="Kikuchi T."/>
        </authorList>
    </citation>
    <scope>NUCLEOTIDE SEQUENCE</scope>
    <source>
        <strain evidence="3">PS1010</strain>
    </source>
</reference>
<keyword evidence="4" id="KW-1185">Reference proteome</keyword>
<evidence type="ECO:0000313" key="3">
    <source>
        <dbReference type="EMBL" id="CAI5443450.1"/>
    </source>
</evidence>
<gene>
    <name evidence="3" type="ORF">CAMP_LOCUS6087</name>
</gene>
<keyword evidence="1" id="KW-0175">Coiled coil</keyword>
<dbReference type="EMBL" id="CANHGI010000002">
    <property type="protein sequence ID" value="CAI5443450.1"/>
    <property type="molecule type" value="Genomic_DNA"/>
</dbReference>
<feature type="coiled-coil region" evidence="1">
    <location>
        <begin position="40"/>
        <end position="74"/>
    </location>
</feature>